<evidence type="ECO:0000256" key="1">
    <source>
        <dbReference type="SAM" id="MobiDB-lite"/>
    </source>
</evidence>
<keyword evidence="3" id="KW-1185">Reference proteome</keyword>
<feature type="compositionally biased region" description="Polar residues" evidence="1">
    <location>
        <begin position="133"/>
        <end position="142"/>
    </location>
</feature>
<organism evidence="2 3">
    <name type="scientific">Penicillium capsulatum</name>
    <dbReference type="NCBI Taxonomy" id="69766"/>
    <lineage>
        <taxon>Eukaryota</taxon>
        <taxon>Fungi</taxon>
        <taxon>Dikarya</taxon>
        <taxon>Ascomycota</taxon>
        <taxon>Pezizomycotina</taxon>
        <taxon>Eurotiomycetes</taxon>
        <taxon>Eurotiomycetidae</taxon>
        <taxon>Eurotiales</taxon>
        <taxon>Aspergillaceae</taxon>
        <taxon>Penicillium</taxon>
    </lineage>
</organism>
<feature type="compositionally biased region" description="Polar residues" evidence="1">
    <location>
        <begin position="43"/>
        <end position="65"/>
    </location>
</feature>
<reference evidence="2" key="2">
    <citation type="journal article" date="2023" name="IMA Fungus">
        <title>Comparative genomic study of the Penicillium genus elucidates a diverse pangenome and 15 lateral gene transfer events.</title>
        <authorList>
            <person name="Petersen C."/>
            <person name="Sorensen T."/>
            <person name="Nielsen M.R."/>
            <person name="Sondergaard T.E."/>
            <person name="Sorensen J.L."/>
            <person name="Fitzpatrick D.A."/>
            <person name="Frisvad J.C."/>
            <person name="Nielsen K.L."/>
        </authorList>
    </citation>
    <scope>NUCLEOTIDE SEQUENCE</scope>
    <source>
        <strain evidence="2">IBT 21917</strain>
    </source>
</reference>
<gene>
    <name evidence="2" type="ORF">N7492_009990</name>
</gene>
<evidence type="ECO:0000313" key="3">
    <source>
        <dbReference type="Proteomes" id="UP001146351"/>
    </source>
</evidence>
<dbReference type="AlphaFoldDB" id="A0A9W9HMW9"/>
<dbReference type="Proteomes" id="UP001146351">
    <property type="component" value="Unassembled WGS sequence"/>
</dbReference>
<feature type="region of interest" description="Disordered" evidence="1">
    <location>
        <begin position="19"/>
        <end position="65"/>
    </location>
</feature>
<feature type="region of interest" description="Disordered" evidence="1">
    <location>
        <begin position="133"/>
        <end position="166"/>
    </location>
</feature>
<dbReference type="EMBL" id="JAPQKO010000008">
    <property type="protein sequence ID" value="KAJ5151695.1"/>
    <property type="molecule type" value="Genomic_DNA"/>
</dbReference>
<proteinExistence type="predicted"/>
<accession>A0A9W9HMW9</accession>
<evidence type="ECO:0000313" key="2">
    <source>
        <dbReference type="EMBL" id="KAJ5151695.1"/>
    </source>
</evidence>
<reference evidence="2" key="1">
    <citation type="submission" date="2022-11" db="EMBL/GenBank/DDBJ databases">
        <authorList>
            <person name="Petersen C."/>
        </authorList>
    </citation>
    <scope>NUCLEOTIDE SEQUENCE</scope>
    <source>
        <strain evidence="2">IBT 21917</strain>
    </source>
</reference>
<comment type="caution">
    <text evidence="2">The sequence shown here is derived from an EMBL/GenBank/DDBJ whole genome shotgun (WGS) entry which is preliminary data.</text>
</comment>
<protein>
    <submittedName>
        <fullName evidence="2">Uncharacterized protein</fullName>
    </submittedName>
</protein>
<name>A0A9W9HMW9_9EURO</name>
<sequence length="300" mass="33146">MIREATTQSPVVRLVPATDMPTPVSIAPNDNVACPGRGLDKVSNLSQPSSQSPRAEGQRTTCERTPTVTLESNDVSIPTIAHDQRAISVEEAAVSNVTTRETTMPLPEALTQSNESQPAFKEMPREIIDLEALNQSETTAASRTDYPPASSVAYNRPTPAATSSEPDKELFKLLAPVVQDLRVMVKYLSEAVPNEIILKFHRDYQARAKRLIALVIDSRGKLRSYRFVSARTPRIVNMTEQMRGCAWDISHEIAKICRADRVGADAAAQRDAALSRLQSLDRKYSWNIEMCAMLLENQPA</sequence>